<dbReference type="Proteomes" id="UP000435112">
    <property type="component" value="Unassembled WGS sequence"/>
</dbReference>
<evidence type="ECO:0000313" key="3">
    <source>
        <dbReference type="EMBL" id="KAE9049233.1"/>
    </source>
</evidence>
<sequence length="43" mass="4960">MTEKKTERRDLKAAHENEEDEGSDDDVGRPEDFVVVVRKKEDG</sequence>
<dbReference type="Proteomes" id="UP000429607">
    <property type="component" value="Unassembled WGS sequence"/>
</dbReference>
<evidence type="ECO:0000313" key="5">
    <source>
        <dbReference type="Proteomes" id="UP000429607"/>
    </source>
</evidence>
<accession>A0A6A3NPE6</accession>
<keyword evidence="6" id="KW-1185">Reference proteome</keyword>
<dbReference type="EMBL" id="QXFT01000130">
    <property type="protein sequence ID" value="KAE9353846.1"/>
    <property type="molecule type" value="Genomic_DNA"/>
</dbReference>
<dbReference type="AlphaFoldDB" id="A0A6A3NPE6"/>
<evidence type="ECO:0000256" key="1">
    <source>
        <dbReference type="SAM" id="MobiDB-lite"/>
    </source>
</evidence>
<reference evidence="5 7" key="1">
    <citation type="submission" date="2018-09" db="EMBL/GenBank/DDBJ databases">
        <title>Genomic investigation of the strawberry pathogen Phytophthora fragariae indicates pathogenicity is determined by transcriptional variation in three key races.</title>
        <authorList>
            <person name="Adams T.M."/>
            <person name="Armitage A.D."/>
            <person name="Sobczyk M.K."/>
            <person name="Bates H.J."/>
            <person name="Dunwell J.M."/>
            <person name="Nellist C.F."/>
            <person name="Harrison R.J."/>
        </authorList>
    </citation>
    <scope>NUCLEOTIDE SEQUENCE [LARGE SCALE GENOMIC DNA]</scope>
    <source>
        <strain evidence="3 5">SCRP249</strain>
        <strain evidence="2 7">SCRP324</strain>
        <strain evidence="4 6">SCRP333</strain>
    </source>
</reference>
<name>A0A6A3NPE6_9STRA</name>
<evidence type="ECO:0000313" key="2">
    <source>
        <dbReference type="EMBL" id="KAE9042919.1"/>
    </source>
</evidence>
<dbReference type="EMBL" id="QXFV01000133">
    <property type="protein sequence ID" value="KAE9049233.1"/>
    <property type="molecule type" value="Genomic_DNA"/>
</dbReference>
<dbReference type="Proteomes" id="UP000434957">
    <property type="component" value="Unassembled WGS sequence"/>
</dbReference>
<comment type="caution">
    <text evidence="2">The sequence shown here is derived from an EMBL/GenBank/DDBJ whole genome shotgun (WGS) entry which is preliminary data.</text>
</comment>
<protein>
    <submittedName>
        <fullName evidence="2">Uncharacterized protein</fullName>
    </submittedName>
</protein>
<evidence type="ECO:0000313" key="7">
    <source>
        <dbReference type="Proteomes" id="UP000435112"/>
    </source>
</evidence>
<feature type="compositionally biased region" description="Basic and acidic residues" evidence="1">
    <location>
        <begin position="1"/>
        <end position="16"/>
    </location>
</feature>
<dbReference type="OrthoDB" id="97041at2759"/>
<evidence type="ECO:0000313" key="6">
    <source>
        <dbReference type="Proteomes" id="UP000434957"/>
    </source>
</evidence>
<evidence type="ECO:0000313" key="4">
    <source>
        <dbReference type="EMBL" id="KAE9353846.1"/>
    </source>
</evidence>
<feature type="region of interest" description="Disordered" evidence="1">
    <location>
        <begin position="1"/>
        <end position="31"/>
    </location>
</feature>
<dbReference type="EMBL" id="QXFU01000135">
    <property type="protein sequence ID" value="KAE9042919.1"/>
    <property type="molecule type" value="Genomic_DNA"/>
</dbReference>
<gene>
    <name evidence="3" type="ORF">PR001_g3510</name>
    <name evidence="2" type="ORF">PR002_g3634</name>
    <name evidence="4" type="ORF">PR003_g3665</name>
</gene>
<organism evidence="2 7">
    <name type="scientific">Phytophthora rubi</name>
    <dbReference type="NCBI Taxonomy" id="129364"/>
    <lineage>
        <taxon>Eukaryota</taxon>
        <taxon>Sar</taxon>
        <taxon>Stramenopiles</taxon>
        <taxon>Oomycota</taxon>
        <taxon>Peronosporomycetes</taxon>
        <taxon>Peronosporales</taxon>
        <taxon>Peronosporaceae</taxon>
        <taxon>Phytophthora</taxon>
    </lineage>
</organism>
<proteinExistence type="predicted"/>